<sequence length="1056" mass="117126">MYIQLSFVAADLAALRFRFTRRELATLASLKVNVSHRIACANTIRTLVQRAVTMPPKRGESVELTTEYEDFMEKLSDYHDKRGTVLEREPKVGVRRVDLSKLYKRVVEEGGYDLCSDTKAKPLMWRRFAEEFVGKNPYTAAQAFQIKNVYYKNLCAYEISTHWEKEPPPKEILEEVTAKGGNVMGRTLENYVKPPTKEEMNLGGEKEGSDASPEQKTTPKVEKSDEVDDPGSAAGRTTRGLRQQPPQRQLFAPGTARETRGTAAASPTPGGTSNTNGSGTYTSLPNGSSSAAASSTLASYEPSQSYPLSLKPVITPANNPDHYRQQLKRKAETAMGPLAKKYKNIMLPGTGFIGPNIYVRAQLALQSGIEEEEQYALHHLVKISHERGDKYRFDQFPGLAEALIKKCLCVSTLFYDVDWDLSYDYSTMDADDETLDGLRGTPDVVRKLRNMIPHVTDDGMADPAFTSQLNRVLEAGLILRNMALQPENAKYLVSIPTTRDYLAIVLNLPQHPGIIELQHYALETAEQILVWCDLGPRDALYQALITQLYSEDRVAITIALRTIARIAMNLPGPKRLDDVPAEVLRKIQRWLLLEDEELRGAGLDFLFQFTSSADNVAILLRPLEEPEALTRQLSRLLLSGAKEVPRKDGQPSRKDEEEDDRTLHPIPRLSKSVIHLLLQIEEPERSSEWLRMLFAPSPVSEMTQISLWQAYQATFAPFNNERRAHLVAGEFIKNVSLTFGGATAQVSGGGKYVIRGIRARGMVIEGGLLKDGKKGAKLGKCRWMVGGMVRPGEMMAERETECGEWFRRDGSLEEHIMTEHLGLPRLPVARVKAEDVVDSMEIDSTLPTSRPSSAMALGSAHASRVGTPVATKPTGFDYAAADQTLYRCRWAGSCHRTTLDFDNDGLVSRTTLFARHVRTHLPDPETEESKHNLTAEEAKKVVRGDKIVLQSLVDEKNDAAGVALSAALVMRNLAKFMPVSLSTTPAMPVEAGHGDLATKVPLNDVKAAKDVDGGLMAKVFDEEVIERLMWAMTHCKPMHSYVGNILRAITRGGEGG</sequence>
<dbReference type="InterPro" id="IPR016024">
    <property type="entry name" value="ARM-type_fold"/>
</dbReference>
<dbReference type="PANTHER" id="PTHR22970">
    <property type="entry name" value="AT-RICH INTERACTIVE DOMAIN-CONTAINING PROTEIN 2"/>
    <property type="match status" value="1"/>
</dbReference>
<evidence type="ECO:0000259" key="7">
    <source>
        <dbReference type="PROSITE" id="PS51526"/>
    </source>
</evidence>
<gene>
    <name evidence="8" type="primary">RSC9</name>
    <name evidence="8" type="ORF">LTR97_007933</name>
</gene>
<dbReference type="FunFam" id="1.10.150.60:FF:000021">
    <property type="entry name" value="Chromatin structure-remodeling complex subunit rsc9"/>
    <property type="match status" value="1"/>
</dbReference>
<dbReference type="InterPro" id="IPR001606">
    <property type="entry name" value="ARID_dom"/>
</dbReference>
<dbReference type="Pfam" id="PF01388">
    <property type="entry name" value="ARID"/>
    <property type="match status" value="1"/>
</dbReference>
<dbReference type="PROSITE" id="PS51011">
    <property type="entry name" value="ARID"/>
    <property type="match status" value="1"/>
</dbReference>
<dbReference type="CDD" id="cd16100">
    <property type="entry name" value="ARID"/>
    <property type="match status" value="1"/>
</dbReference>
<feature type="compositionally biased region" description="Low complexity" evidence="5">
    <location>
        <begin position="236"/>
        <end position="296"/>
    </location>
</feature>
<evidence type="ECO:0000313" key="9">
    <source>
        <dbReference type="Proteomes" id="UP001310594"/>
    </source>
</evidence>
<evidence type="ECO:0000259" key="6">
    <source>
        <dbReference type="PROSITE" id="PS51011"/>
    </source>
</evidence>
<dbReference type="GO" id="GO:0006355">
    <property type="term" value="P:regulation of DNA-templated transcription"/>
    <property type="evidence" value="ECO:0007669"/>
    <property type="project" value="InterPro"/>
</dbReference>
<feature type="compositionally biased region" description="Basic and acidic residues" evidence="5">
    <location>
        <begin position="643"/>
        <end position="655"/>
    </location>
</feature>
<evidence type="ECO:0000256" key="3">
    <source>
        <dbReference type="ARBA" id="ARBA00023163"/>
    </source>
</evidence>
<organism evidence="8 9">
    <name type="scientific">Elasticomyces elasticus</name>
    <dbReference type="NCBI Taxonomy" id="574655"/>
    <lineage>
        <taxon>Eukaryota</taxon>
        <taxon>Fungi</taxon>
        <taxon>Dikarya</taxon>
        <taxon>Ascomycota</taxon>
        <taxon>Pezizomycotina</taxon>
        <taxon>Dothideomycetes</taxon>
        <taxon>Dothideomycetidae</taxon>
        <taxon>Mycosphaerellales</taxon>
        <taxon>Teratosphaeriaceae</taxon>
        <taxon>Elasticomyces</taxon>
    </lineage>
</organism>
<keyword evidence="2" id="KW-0805">Transcription regulation</keyword>
<dbReference type="PROSITE" id="PS51526">
    <property type="entry name" value="RFX_DBD"/>
    <property type="match status" value="1"/>
</dbReference>
<name>A0AAN7W442_9PEZI</name>
<evidence type="ECO:0000256" key="2">
    <source>
        <dbReference type="ARBA" id="ARBA00023015"/>
    </source>
</evidence>
<dbReference type="Proteomes" id="UP001310594">
    <property type="component" value="Unassembled WGS sequence"/>
</dbReference>
<feature type="region of interest" description="Disordered" evidence="5">
    <location>
        <begin position="185"/>
        <end position="296"/>
    </location>
</feature>
<protein>
    <submittedName>
        <fullName evidence="8">Chromatin structure-remodeling complex protein rsc9</fullName>
    </submittedName>
</protein>
<dbReference type="GO" id="GO:0003677">
    <property type="term" value="F:DNA binding"/>
    <property type="evidence" value="ECO:0007669"/>
    <property type="project" value="InterPro"/>
</dbReference>
<dbReference type="PANTHER" id="PTHR22970:SF14">
    <property type="entry name" value="AT-RICH INTERACTIVE DOMAIN-CONTAINING PROTEIN 2"/>
    <property type="match status" value="1"/>
</dbReference>
<dbReference type="AlphaFoldDB" id="A0AAN7W442"/>
<dbReference type="SMART" id="SM00501">
    <property type="entry name" value="BRIGHT"/>
    <property type="match status" value="1"/>
</dbReference>
<keyword evidence="4" id="KW-0539">Nucleus</keyword>
<dbReference type="Gene3D" id="1.10.150.60">
    <property type="entry name" value="ARID DNA-binding domain"/>
    <property type="match status" value="1"/>
</dbReference>
<evidence type="ECO:0000256" key="5">
    <source>
        <dbReference type="SAM" id="MobiDB-lite"/>
    </source>
</evidence>
<feature type="domain" description="ARID" evidence="6">
    <location>
        <begin position="65"/>
        <end position="162"/>
    </location>
</feature>
<keyword evidence="3" id="KW-0804">Transcription</keyword>
<comment type="caution">
    <text evidence="8">The sequence shown here is derived from an EMBL/GenBank/DDBJ whole genome shotgun (WGS) entry which is preliminary data.</text>
</comment>
<evidence type="ECO:0000256" key="4">
    <source>
        <dbReference type="ARBA" id="ARBA00023242"/>
    </source>
</evidence>
<dbReference type="SUPFAM" id="SSF48371">
    <property type="entry name" value="ARM repeat"/>
    <property type="match status" value="1"/>
</dbReference>
<dbReference type="GO" id="GO:0006325">
    <property type="term" value="P:chromatin organization"/>
    <property type="evidence" value="ECO:0007669"/>
    <property type="project" value="UniProtKB-KW"/>
</dbReference>
<dbReference type="InterPro" id="IPR036431">
    <property type="entry name" value="ARID_dom_sf"/>
</dbReference>
<evidence type="ECO:0000256" key="1">
    <source>
        <dbReference type="ARBA" id="ARBA00022853"/>
    </source>
</evidence>
<reference evidence="8" key="1">
    <citation type="submission" date="2023-08" db="EMBL/GenBank/DDBJ databases">
        <title>Black Yeasts Isolated from many extreme environments.</title>
        <authorList>
            <person name="Coleine C."/>
            <person name="Stajich J.E."/>
            <person name="Selbmann L."/>
        </authorList>
    </citation>
    <scope>NUCLEOTIDE SEQUENCE</scope>
    <source>
        <strain evidence="8">CCFEE 5810</strain>
    </source>
</reference>
<keyword evidence="1" id="KW-0156">Chromatin regulator</keyword>
<feature type="region of interest" description="Disordered" evidence="5">
    <location>
        <begin position="643"/>
        <end position="664"/>
    </location>
</feature>
<dbReference type="SUPFAM" id="SSF46774">
    <property type="entry name" value="ARID-like"/>
    <property type="match status" value="1"/>
</dbReference>
<dbReference type="InterPro" id="IPR003150">
    <property type="entry name" value="DNA-bd_RFX"/>
</dbReference>
<dbReference type="EMBL" id="JAVRQU010000012">
    <property type="protein sequence ID" value="KAK5696629.1"/>
    <property type="molecule type" value="Genomic_DNA"/>
</dbReference>
<dbReference type="GO" id="GO:0016586">
    <property type="term" value="C:RSC-type complex"/>
    <property type="evidence" value="ECO:0007669"/>
    <property type="project" value="TreeGrafter"/>
</dbReference>
<proteinExistence type="predicted"/>
<evidence type="ECO:0000313" key="8">
    <source>
        <dbReference type="EMBL" id="KAK5696629.1"/>
    </source>
</evidence>
<dbReference type="InterPro" id="IPR052406">
    <property type="entry name" value="Chromatin_Remodeling_Comp"/>
</dbReference>
<feature type="compositionally biased region" description="Basic and acidic residues" evidence="5">
    <location>
        <begin position="195"/>
        <end position="209"/>
    </location>
</feature>
<feature type="domain" description="RFX-type winged-helix" evidence="7">
    <location>
        <begin position="686"/>
        <end position="761"/>
    </location>
</feature>
<accession>A0AAN7W442</accession>
<dbReference type="SMART" id="SM01014">
    <property type="entry name" value="ARID"/>
    <property type="match status" value="1"/>
</dbReference>